<protein>
    <recommendedName>
        <fullName evidence="3">Lipoprotein</fullName>
    </recommendedName>
</protein>
<dbReference type="Proteomes" id="UP000025047">
    <property type="component" value="Unassembled WGS sequence"/>
</dbReference>
<dbReference type="eggNOG" id="ENOG502ZZY5">
    <property type="taxonomic scope" value="Bacteria"/>
</dbReference>
<sequence>MARGGTVVLAGAIVLAGCGGGGTDADPPPVFDWAMFDRLSARHAATDLPRGGSARYDGGFVADIRQADVTPSGRIAGGVTLDLDFADRNATLPIEGRLHDIEGEFLGAPVRIDDLPLLPGQGRLVLTRDGAQRRGRIEAGFGAELPLAGENRRLDIGIETALRGPGGRAMAGPVSGTILTAPFTDQPHVLTGRFHATTD</sequence>
<evidence type="ECO:0000313" key="2">
    <source>
        <dbReference type="Proteomes" id="UP000025047"/>
    </source>
</evidence>
<dbReference type="PROSITE" id="PS51257">
    <property type="entry name" value="PROKAR_LIPOPROTEIN"/>
    <property type="match status" value="1"/>
</dbReference>
<dbReference type="PATRIC" id="fig|1122180.6.peg.323"/>
<gene>
    <name evidence="1" type="ORF">Lokhon_00318</name>
</gene>
<name>A0A017HGW4_9RHOB</name>
<evidence type="ECO:0008006" key="3">
    <source>
        <dbReference type="Google" id="ProtNLM"/>
    </source>
</evidence>
<dbReference type="AlphaFoldDB" id="A0A017HGW4"/>
<dbReference type="HOGENOM" id="CLU_1370759_0_0_5"/>
<comment type="caution">
    <text evidence="1">The sequence shown here is derived from an EMBL/GenBank/DDBJ whole genome shotgun (WGS) entry which is preliminary data.</text>
</comment>
<dbReference type="RefSeq" id="WP_017929428.1">
    <property type="nucleotide sequence ID" value="NZ_KB823001.1"/>
</dbReference>
<accession>A0A017HGW4</accession>
<dbReference type="OrthoDB" id="7854498at2"/>
<evidence type="ECO:0000313" key="1">
    <source>
        <dbReference type="EMBL" id="EYD73762.1"/>
    </source>
</evidence>
<proteinExistence type="predicted"/>
<organism evidence="1 2">
    <name type="scientific">Limimaricola hongkongensis DSM 17492</name>
    <dbReference type="NCBI Taxonomy" id="1122180"/>
    <lineage>
        <taxon>Bacteria</taxon>
        <taxon>Pseudomonadati</taxon>
        <taxon>Pseudomonadota</taxon>
        <taxon>Alphaproteobacteria</taxon>
        <taxon>Rhodobacterales</taxon>
        <taxon>Paracoccaceae</taxon>
        <taxon>Limimaricola</taxon>
    </lineage>
</organism>
<keyword evidence="2" id="KW-1185">Reference proteome</keyword>
<dbReference type="EMBL" id="APGJ01000001">
    <property type="protein sequence ID" value="EYD73762.1"/>
    <property type="molecule type" value="Genomic_DNA"/>
</dbReference>
<reference evidence="1 2" key="1">
    <citation type="submission" date="2013-03" db="EMBL/GenBank/DDBJ databases">
        <authorList>
            <person name="Fiebig A."/>
            <person name="Goeker M."/>
            <person name="Klenk H.-P.P."/>
        </authorList>
    </citation>
    <scope>NUCLEOTIDE SEQUENCE [LARGE SCALE GENOMIC DNA]</scope>
    <source>
        <strain evidence="1 2">DSM 17492</strain>
    </source>
</reference>